<dbReference type="GO" id="GO:0031932">
    <property type="term" value="C:TORC2 complex"/>
    <property type="evidence" value="ECO:0007669"/>
    <property type="project" value="TreeGrafter"/>
</dbReference>
<dbReference type="InterPro" id="IPR013745">
    <property type="entry name" value="Bit61/PRR5"/>
</dbReference>
<dbReference type="EMBL" id="CASHTH010000806">
    <property type="protein sequence ID" value="CAI8007948.1"/>
    <property type="molecule type" value="Genomic_DNA"/>
</dbReference>
<evidence type="ECO:0000313" key="4">
    <source>
        <dbReference type="Proteomes" id="UP001174909"/>
    </source>
</evidence>
<dbReference type="Proteomes" id="UP001174909">
    <property type="component" value="Unassembled WGS sequence"/>
</dbReference>
<gene>
    <name evidence="3" type="ORF">GBAR_LOCUS5498</name>
</gene>
<dbReference type="GO" id="GO:0038203">
    <property type="term" value="P:TORC2 signaling"/>
    <property type="evidence" value="ECO:0007669"/>
    <property type="project" value="TreeGrafter"/>
</dbReference>
<sequence length="187" mass="21065">MIVLRHEVIEKEGLELLKKLATVWTQFYTSILPTLQAIFAPVQLENLSIRALTLLVFRDVVLLKTQIKVALKSVAEEAMPPQIPQMLLVLQGVHRLPPTDDYFTLVSLLPYVVKPYQCLVPRLRNQITEPESTGGRISRSETMSGRDSPSILARSASPVKRRHSYGEMDSEESRGESPLINRSPHPV</sequence>
<name>A0AA35RAN3_GEOBA</name>
<dbReference type="Pfam" id="PF08539">
    <property type="entry name" value="HbrB"/>
    <property type="match status" value="1"/>
</dbReference>
<evidence type="ECO:0000256" key="2">
    <source>
        <dbReference type="SAM" id="MobiDB-lite"/>
    </source>
</evidence>
<dbReference type="PANTHER" id="PTHR32428:SF2">
    <property type="entry name" value="TARGET OF RAPAMYCIN COMPLEX 2 SUBUNIT BIT61-RELATED"/>
    <property type="match status" value="1"/>
</dbReference>
<accession>A0AA35RAN3</accession>
<comment type="caution">
    <text evidence="3">The sequence shown here is derived from an EMBL/GenBank/DDBJ whole genome shotgun (WGS) entry which is preliminary data.</text>
</comment>
<dbReference type="PANTHER" id="PTHR32428">
    <property type="entry name" value="TARGET OF RAPAMYCIN COMPLEX 2 SUBUNIT BIT61-RELATED"/>
    <property type="match status" value="1"/>
</dbReference>
<feature type="region of interest" description="Disordered" evidence="2">
    <location>
        <begin position="130"/>
        <end position="187"/>
    </location>
</feature>
<reference evidence="3" key="1">
    <citation type="submission" date="2023-03" db="EMBL/GenBank/DDBJ databases">
        <authorList>
            <person name="Steffen K."/>
            <person name="Cardenas P."/>
        </authorList>
    </citation>
    <scope>NUCLEOTIDE SEQUENCE</scope>
</reference>
<organism evidence="3 4">
    <name type="scientific">Geodia barretti</name>
    <name type="common">Barrett's horny sponge</name>
    <dbReference type="NCBI Taxonomy" id="519541"/>
    <lineage>
        <taxon>Eukaryota</taxon>
        <taxon>Metazoa</taxon>
        <taxon>Porifera</taxon>
        <taxon>Demospongiae</taxon>
        <taxon>Heteroscleromorpha</taxon>
        <taxon>Tetractinellida</taxon>
        <taxon>Astrophorina</taxon>
        <taxon>Geodiidae</taxon>
        <taxon>Geodia</taxon>
    </lineage>
</organism>
<protein>
    <submittedName>
        <fullName evidence="3">Proline-rich protein 5</fullName>
    </submittedName>
</protein>
<evidence type="ECO:0000256" key="1">
    <source>
        <dbReference type="ARBA" id="ARBA00010453"/>
    </source>
</evidence>
<comment type="similarity">
    <text evidence="1">Belongs to the PROTOR family.</text>
</comment>
<proteinExistence type="inferred from homology"/>
<dbReference type="AlphaFoldDB" id="A0AA35RAN3"/>
<keyword evidence="4" id="KW-1185">Reference proteome</keyword>
<evidence type="ECO:0000313" key="3">
    <source>
        <dbReference type="EMBL" id="CAI8007948.1"/>
    </source>
</evidence>